<dbReference type="AlphaFoldDB" id="A0A974BPE5"/>
<feature type="region of interest" description="Disordered" evidence="1">
    <location>
        <begin position="194"/>
        <end position="230"/>
    </location>
</feature>
<evidence type="ECO:0000313" key="2">
    <source>
        <dbReference type="EMBL" id="OCT55748.1"/>
    </source>
</evidence>
<reference evidence="2" key="1">
    <citation type="submission" date="2016-05" db="EMBL/GenBank/DDBJ databases">
        <title>WGS assembly of Xenopus laevis.</title>
        <authorList>
            <person name="Session A."/>
            <person name="Uno Y."/>
            <person name="Kwon T."/>
            <person name="Chapman J."/>
            <person name="Toyoda A."/>
            <person name="Takahashi S."/>
            <person name="Fukui A."/>
            <person name="Hikosaka A."/>
            <person name="Putnam N."/>
            <person name="Stites J."/>
            <person name="Van Heeringen S."/>
            <person name="Quigley I."/>
            <person name="Heinz S."/>
            <person name="Hellsten U."/>
            <person name="Lyons J."/>
            <person name="Suzuki A."/>
            <person name="Kondo M."/>
            <person name="Ogino H."/>
            <person name="Ochi H."/>
            <person name="Bogdanovic O."/>
            <person name="Lister R."/>
            <person name="Georgiou G."/>
            <person name="Paranjpe S."/>
            <person name="Van Kruijsbergen I."/>
            <person name="Mozaffari S."/>
            <person name="Shu S."/>
            <person name="Schmutz J."/>
            <person name="Jenkins J."/>
            <person name="Grimwood J."/>
            <person name="Carlson J."/>
            <person name="Mitros T."/>
            <person name="Simakov O."/>
            <person name="Heald R."/>
            <person name="Miller K."/>
            <person name="Haudenschild C."/>
            <person name="Kuroki Y."/>
            <person name="Tanaka T."/>
            <person name="Michiue T."/>
            <person name="Watanabe M."/>
            <person name="Kinoshita T."/>
            <person name="Ohta Y."/>
            <person name="Mawaribuchi S."/>
            <person name="Suzuki Y."/>
            <person name="Haramoto Y."/>
            <person name="Yamamoto T."/>
            <person name="Takagi C."/>
            <person name="Kitzman J."/>
            <person name="Shendure J."/>
            <person name="Nakayama T."/>
            <person name="Izutsu Y."/>
            <person name="Robert J."/>
            <person name="Dichmann D."/>
            <person name="Flajnik M."/>
            <person name="Houston D."/>
            <person name="Marcotte E."/>
            <person name="Wallingford J."/>
            <person name="Ito Y."/>
            <person name="Asashima M."/>
            <person name="Ueno N."/>
            <person name="Matsuda Y."/>
            <person name="Jan Veenstra G."/>
            <person name="Fujiyama A."/>
            <person name="Harland R."/>
            <person name="Taira M."/>
            <person name="Rokhsar D.S."/>
        </authorList>
    </citation>
    <scope>NUCLEOTIDE SEQUENCE</scope>
    <source>
        <strain evidence="2">J</strain>
        <tissue evidence="2">Blood</tissue>
    </source>
</reference>
<sequence>MSFTDIGTLTTRKADTLVYTQAEVNDIISRFSSNLVNFETDKNALTQRLEFLTKKETSLQLHSDTLIEYLKVKRIPRGLRLGIKPTLCKEDPAFCRNWDRILNKCSLDLMTLTVEGIQSKLSKLRIDISNIKQKLQSSYSDVNLDELDVKLRDTVDKHRVELLKVKLDKFRRDTVDYQEDRVYNWRRPYYRRKQFNTSGGTRGKYGEGGKGKKGSQEPSTSRMSTRKKTR</sequence>
<dbReference type="Proteomes" id="UP000694892">
    <property type="component" value="Unassembled WGS sequence"/>
</dbReference>
<protein>
    <submittedName>
        <fullName evidence="2">Uncharacterized protein</fullName>
    </submittedName>
</protein>
<accession>A0A974BPE5</accession>
<organism evidence="2">
    <name type="scientific">Xenopus laevis</name>
    <name type="common">African clawed frog</name>
    <dbReference type="NCBI Taxonomy" id="8355"/>
    <lineage>
        <taxon>Eukaryota</taxon>
        <taxon>Metazoa</taxon>
        <taxon>Chordata</taxon>
        <taxon>Craniata</taxon>
        <taxon>Vertebrata</taxon>
        <taxon>Euteleostomi</taxon>
        <taxon>Amphibia</taxon>
        <taxon>Batrachia</taxon>
        <taxon>Anura</taxon>
        <taxon>Pipoidea</taxon>
        <taxon>Pipidae</taxon>
        <taxon>Xenopodinae</taxon>
        <taxon>Xenopus</taxon>
        <taxon>Xenopus</taxon>
    </lineage>
</organism>
<dbReference type="EMBL" id="KV474453">
    <property type="protein sequence ID" value="OCT55748.1"/>
    <property type="molecule type" value="Genomic_DNA"/>
</dbReference>
<proteinExistence type="predicted"/>
<evidence type="ECO:0000256" key="1">
    <source>
        <dbReference type="SAM" id="MobiDB-lite"/>
    </source>
</evidence>
<gene>
    <name evidence="2" type="ORF">XELAEV_18004376mg</name>
</gene>
<name>A0A974BPE5_XENLA</name>